<organism evidence="7 8">
    <name type="scientific">Aequorivita xiaoshiensis</name>
    <dbReference type="NCBI Taxonomy" id="2874476"/>
    <lineage>
        <taxon>Bacteria</taxon>
        <taxon>Pseudomonadati</taxon>
        <taxon>Bacteroidota</taxon>
        <taxon>Flavobacteriia</taxon>
        <taxon>Flavobacteriales</taxon>
        <taxon>Flavobacteriaceae</taxon>
        <taxon>Aequorivita</taxon>
    </lineage>
</organism>
<dbReference type="GO" id="GO:0003700">
    <property type="term" value="F:DNA-binding transcription factor activity"/>
    <property type="evidence" value="ECO:0007669"/>
    <property type="project" value="InterPro"/>
</dbReference>
<evidence type="ECO:0000256" key="4">
    <source>
        <dbReference type="ARBA" id="ARBA00023125"/>
    </source>
</evidence>
<dbReference type="SMART" id="SM00345">
    <property type="entry name" value="HTH_GNTR"/>
    <property type="match status" value="1"/>
</dbReference>
<dbReference type="GO" id="GO:0008483">
    <property type="term" value="F:transaminase activity"/>
    <property type="evidence" value="ECO:0007669"/>
    <property type="project" value="UniProtKB-KW"/>
</dbReference>
<dbReference type="CDD" id="cd07377">
    <property type="entry name" value="WHTH_GntR"/>
    <property type="match status" value="1"/>
</dbReference>
<evidence type="ECO:0000313" key="8">
    <source>
        <dbReference type="Proteomes" id="UP001139462"/>
    </source>
</evidence>
<comment type="similarity">
    <text evidence="1">In the C-terminal section; belongs to the class-I pyridoxal-phosphate-dependent aminotransferase family.</text>
</comment>
<feature type="domain" description="HTH gntR-type" evidence="6">
    <location>
        <begin position="21"/>
        <end position="89"/>
    </location>
</feature>
<evidence type="ECO:0000256" key="5">
    <source>
        <dbReference type="ARBA" id="ARBA00023163"/>
    </source>
</evidence>
<sequence length="496" mass="57306">MSSPVKVRFQSIIKIDRRSKEAIYMQFAYQFINAVKRNYLEAGDKLPGSRKIAEALQLHRKTIVAAFTELQEQGWVKTLPGIGTFVKNPESSRSNALKQNAFKQPPKKADFRFRKDFILDTPLEGNVEEYYFTDGTPDYRIINSEELVRFYASVLKRKNKLNPHSNSNDENVFFRNQLSNYINLTRGFHLSRNFLLPVSGVEQVLSILSRLLINSADIVLVEELSYFLPNMIFNQAGAKLKTIPLDGNGMDIDFIKNNFKAGEIRLVYINTRCQYPTSVNLSENRKSQLLELAKEYNFIIIEDDTDFEFSMEKSKSDTLFAKNGGNCVIYMGSFGKFLQPGFQMNFIIGPQDLLKEGAKYLNVFGKTDLMKQKALGEIIHQGDIHRYQRKSKKILTERKELFANLLTYHFGKKIEFKIPESGLAFWIEFKENISLVLLQKEARTRDLFIPSLCLYQNRDLTALRLSFAHLNEYEMEKTLLILKDAFNEVSISKIEL</sequence>
<keyword evidence="3" id="KW-0805">Transcription regulation</keyword>
<evidence type="ECO:0000256" key="1">
    <source>
        <dbReference type="ARBA" id="ARBA00005384"/>
    </source>
</evidence>
<dbReference type="CDD" id="cd00609">
    <property type="entry name" value="AAT_like"/>
    <property type="match status" value="1"/>
</dbReference>
<reference evidence="7" key="1">
    <citation type="submission" date="2021-09" db="EMBL/GenBank/DDBJ databases">
        <title>Genome of Aequorivita sp. strain F64183.</title>
        <authorList>
            <person name="Wang Y."/>
        </authorList>
    </citation>
    <scope>NUCLEOTIDE SEQUENCE</scope>
    <source>
        <strain evidence="7">F64183</strain>
    </source>
</reference>
<dbReference type="EMBL" id="JAIRBB010000005">
    <property type="protein sequence ID" value="MCG2431018.1"/>
    <property type="molecule type" value="Genomic_DNA"/>
</dbReference>
<keyword evidence="5" id="KW-0804">Transcription</keyword>
<evidence type="ECO:0000256" key="2">
    <source>
        <dbReference type="ARBA" id="ARBA00022898"/>
    </source>
</evidence>
<dbReference type="SUPFAM" id="SSF46785">
    <property type="entry name" value="Winged helix' DNA-binding domain"/>
    <property type="match status" value="1"/>
</dbReference>
<dbReference type="AlphaFoldDB" id="A0A9X1R3R2"/>
<dbReference type="InterPro" id="IPR004839">
    <property type="entry name" value="Aminotransferase_I/II_large"/>
</dbReference>
<name>A0A9X1R3R2_9FLAO</name>
<dbReference type="PROSITE" id="PS50949">
    <property type="entry name" value="HTH_GNTR"/>
    <property type="match status" value="1"/>
</dbReference>
<dbReference type="SUPFAM" id="SSF53383">
    <property type="entry name" value="PLP-dependent transferases"/>
    <property type="match status" value="1"/>
</dbReference>
<dbReference type="GO" id="GO:0030170">
    <property type="term" value="F:pyridoxal phosphate binding"/>
    <property type="evidence" value="ECO:0007669"/>
    <property type="project" value="InterPro"/>
</dbReference>
<keyword evidence="7" id="KW-0808">Transferase</keyword>
<dbReference type="InterPro" id="IPR051446">
    <property type="entry name" value="HTH_trans_reg/aminotransferase"/>
</dbReference>
<dbReference type="Pfam" id="PF00155">
    <property type="entry name" value="Aminotran_1_2"/>
    <property type="match status" value="1"/>
</dbReference>
<dbReference type="InterPro" id="IPR015424">
    <property type="entry name" value="PyrdxlP-dep_Trfase"/>
</dbReference>
<accession>A0A9X1R3R2</accession>
<dbReference type="Gene3D" id="3.40.640.10">
    <property type="entry name" value="Type I PLP-dependent aspartate aminotransferase-like (Major domain)"/>
    <property type="match status" value="1"/>
</dbReference>
<comment type="caution">
    <text evidence="7">The sequence shown here is derived from an EMBL/GenBank/DDBJ whole genome shotgun (WGS) entry which is preliminary data.</text>
</comment>
<keyword evidence="7" id="KW-0032">Aminotransferase</keyword>
<dbReference type="Gene3D" id="1.10.10.10">
    <property type="entry name" value="Winged helix-like DNA-binding domain superfamily/Winged helix DNA-binding domain"/>
    <property type="match status" value="1"/>
</dbReference>
<dbReference type="PANTHER" id="PTHR46577">
    <property type="entry name" value="HTH-TYPE TRANSCRIPTIONAL REGULATORY PROTEIN GABR"/>
    <property type="match status" value="1"/>
</dbReference>
<dbReference type="RefSeq" id="WP_237608171.1">
    <property type="nucleotide sequence ID" value="NZ_JAIRBB010000005.1"/>
</dbReference>
<dbReference type="Pfam" id="PF00392">
    <property type="entry name" value="GntR"/>
    <property type="match status" value="1"/>
</dbReference>
<dbReference type="InterPro" id="IPR036388">
    <property type="entry name" value="WH-like_DNA-bd_sf"/>
</dbReference>
<dbReference type="InterPro" id="IPR015421">
    <property type="entry name" value="PyrdxlP-dep_Trfase_major"/>
</dbReference>
<evidence type="ECO:0000259" key="6">
    <source>
        <dbReference type="PROSITE" id="PS50949"/>
    </source>
</evidence>
<keyword evidence="4" id="KW-0238">DNA-binding</keyword>
<evidence type="ECO:0000256" key="3">
    <source>
        <dbReference type="ARBA" id="ARBA00023015"/>
    </source>
</evidence>
<proteinExistence type="inferred from homology"/>
<keyword evidence="8" id="KW-1185">Reference proteome</keyword>
<keyword evidence="2" id="KW-0663">Pyridoxal phosphate</keyword>
<gene>
    <name evidence="7" type="ORF">K8344_07790</name>
</gene>
<dbReference type="Proteomes" id="UP001139462">
    <property type="component" value="Unassembled WGS sequence"/>
</dbReference>
<protein>
    <submittedName>
        <fullName evidence="7">PLP-dependent aminotransferase family protein</fullName>
    </submittedName>
</protein>
<dbReference type="InterPro" id="IPR036390">
    <property type="entry name" value="WH_DNA-bd_sf"/>
</dbReference>
<dbReference type="InterPro" id="IPR000524">
    <property type="entry name" value="Tscrpt_reg_HTH_GntR"/>
</dbReference>
<evidence type="ECO:0000313" key="7">
    <source>
        <dbReference type="EMBL" id="MCG2431018.1"/>
    </source>
</evidence>
<dbReference type="GO" id="GO:0003677">
    <property type="term" value="F:DNA binding"/>
    <property type="evidence" value="ECO:0007669"/>
    <property type="project" value="UniProtKB-KW"/>
</dbReference>
<dbReference type="PANTHER" id="PTHR46577:SF1">
    <property type="entry name" value="HTH-TYPE TRANSCRIPTIONAL REGULATORY PROTEIN GABR"/>
    <property type="match status" value="1"/>
</dbReference>